<gene>
    <name evidence="1" type="ORF">JNB62_07375</name>
</gene>
<sequence>MERRAVIGLVVAGAALLVAGAGIAWWLSAGAGPADVERTPSASVSASSTPQPDPTVAMQEQLEAYADACATPAATIPEHCGIVVPWAADLATLTGIAFRIERYPVIAVSPDRQSFDATGGILVATVTGTTRDGAPGTFTYRTDEWALRGDVAVEDDRTVLSVR</sequence>
<name>A0ABS7HKM4_9MICO</name>
<accession>A0ABS7HKM4</accession>
<dbReference type="EMBL" id="JAEUAW010000004">
    <property type="protein sequence ID" value="MBW9093497.1"/>
    <property type="molecule type" value="Genomic_DNA"/>
</dbReference>
<organism evidence="1 2">
    <name type="scientific">Microbacterium jejuense</name>
    <dbReference type="NCBI Taxonomy" id="1263637"/>
    <lineage>
        <taxon>Bacteria</taxon>
        <taxon>Bacillati</taxon>
        <taxon>Actinomycetota</taxon>
        <taxon>Actinomycetes</taxon>
        <taxon>Micrococcales</taxon>
        <taxon>Microbacteriaceae</taxon>
        <taxon>Microbacterium</taxon>
    </lineage>
</organism>
<evidence type="ECO:0000313" key="2">
    <source>
        <dbReference type="Proteomes" id="UP001196843"/>
    </source>
</evidence>
<proteinExistence type="predicted"/>
<evidence type="ECO:0008006" key="3">
    <source>
        <dbReference type="Google" id="ProtNLM"/>
    </source>
</evidence>
<dbReference type="Proteomes" id="UP001196843">
    <property type="component" value="Unassembled WGS sequence"/>
</dbReference>
<comment type="caution">
    <text evidence="1">The sequence shown here is derived from an EMBL/GenBank/DDBJ whole genome shotgun (WGS) entry which is preliminary data.</text>
</comment>
<protein>
    <recommendedName>
        <fullName evidence="3">LppP/LprE lipoprotein</fullName>
    </recommendedName>
</protein>
<reference evidence="1 2" key="1">
    <citation type="journal article" date="2021" name="MBio">
        <title>Poor Competitiveness of Bradyrhizobium in Pigeon Pea Root Colonization in Indian Soils.</title>
        <authorList>
            <person name="Chalasani D."/>
            <person name="Basu A."/>
            <person name="Pullabhotla S.V.S.R.N."/>
            <person name="Jorrin B."/>
            <person name="Neal A.L."/>
            <person name="Poole P.S."/>
            <person name="Podile A.R."/>
            <person name="Tkacz A."/>
        </authorList>
    </citation>
    <scope>NUCLEOTIDE SEQUENCE [LARGE SCALE GENOMIC DNA]</scope>
    <source>
        <strain evidence="1 2">HU14</strain>
    </source>
</reference>
<dbReference type="RefSeq" id="WP_220300211.1">
    <property type="nucleotide sequence ID" value="NZ_JAEUAW010000004.1"/>
</dbReference>
<evidence type="ECO:0000313" key="1">
    <source>
        <dbReference type="EMBL" id="MBW9093497.1"/>
    </source>
</evidence>
<keyword evidence="2" id="KW-1185">Reference proteome</keyword>